<dbReference type="Gene3D" id="3.60.21.10">
    <property type="match status" value="1"/>
</dbReference>
<gene>
    <name evidence="2" type="ORF">QPL79_02315</name>
</gene>
<evidence type="ECO:0000313" key="2">
    <source>
        <dbReference type="EMBL" id="MDK6028199.1"/>
    </source>
</evidence>
<dbReference type="Pfam" id="PF00149">
    <property type="entry name" value="Metallophos"/>
    <property type="match status" value="1"/>
</dbReference>
<protein>
    <recommendedName>
        <fullName evidence="1">Calcineurin-like phosphoesterase domain-containing protein</fullName>
    </recommendedName>
</protein>
<comment type="caution">
    <text evidence="2">The sequence shown here is derived from an EMBL/GenBank/DDBJ whole genome shotgun (WGS) entry which is preliminary data.</text>
</comment>
<organism evidence="2 3">
    <name type="scientific">Ignisphaera cupida</name>
    <dbReference type="NCBI Taxonomy" id="3050454"/>
    <lineage>
        <taxon>Archaea</taxon>
        <taxon>Thermoproteota</taxon>
        <taxon>Thermoprotei</taxon>
        <taxon>Desulfurococcales</taxon>
        <taxon>Desulfurococcaceae</taxon>
        <taxon>Ignisphaera</taxon>
    </lineage>
</organism>
<sequence>MSSYLMLLIASGLFLASLFIVLLHNFPWIMRCYIPRIHNVKLSLDDLPVFIVSDIHLGNKNSLGVYVFKIASKYSFRTMVIAGDLIDKRVFFSDKVFDLLKMFLVGDVKNVFYIPSSSSHDIEPLPKNVITQYFNGRRVAVVPQALAISISNCVGRIYITHGDYASRNGVVAHLLDAIFTKVLSRPFTVLVLRKVFNVKNFEWIIYGHTHLTAYLKNYRAVNTGCWIRRPHESMQKAFAILKCSNGFVEVGLVRIKN</sequence>
<keyword evidence="3" id="KW-1185">Reference proteome</keyword>
<dbReference type="InterPro" id="IPR004843">
    <property type="entry name" value="Calcineurin-like_PHP"/>
</dbReference>
<accession>A0ABD4Z4R7</accession>
<dbReference type="InterPro" id="IPR029052">
    <property type="entry name" value="Metallo-depent_PP-like"/>
</dbReference>
<evidence type="ECO:0000259" key="1">
    <source>
        <dbReference type="Pfam" id="PF00149"/>
    </source>
</evidence>
<dbReference type="SUPFAM" id="SSF56300">
    <property type="entry name" value="Metallo-dependent phosphatases"/>
    <property type="match status" value="1"/>
</dbReference>
<dbReference type="EMBL" id="JASNVW010000001">
    <property type="protein sequence ID" value="MDK6028199.1"/>
    <property type="molecule type" value="Genomic_DNA"/>
</dbReference>
<name>A0ABD4Z4R7_9CREN</name>
<proteinExistence type="predicted"/>
<dbReference type="AlphaFoldDB" id="A0ABD4Z4R7"/>
<evidence type="ECO:0000313" key="3">
    <source>
        <dbReference type="Proteomes" id="UP001529235"/>
    </source>
</evidence>
<reference evidence="2 3" key="1">
    <citation type="submission" date="2023-05" db="EMBL/GenBank/DDBJ databases">
        <title>A new hyperthermophilic archaea 'Ignisphaera cupida' sp. nov. and description of the family 'Ignisphaeraceae' fam. nov.</title>
        <authorList>
            <person name="Podosokorskaya O.A."/>
            <person name="Elcheninov A.G."/>
            <person name="Klukina A."/>
            <person name="Merkel A.Y."/>
        </authorList>
    </citation>
    <scope>NUCLEOTIDE SEQUENCE [LARGE SCALE GENOMIC DNA]</scope>
    <source>
        <strain evidence="2 3">4213-co</strain>
    </source>
</reference>
<feature type="domain" description="Calcineurin-like phosphoesterase" evidence="1">
    <location>
        <begin position="48"/>
        <end position="210"/>
    </location>
</feature>
<dbReference type="RefSeq" id="WP_285273170.1">
    <property type="nucleotide sequence ID" value="NZ_JASNVW010000001.1"/>
</dbReference>
<dbReference type="Proteomes" id="UP001529235">
    <property type="component" value="Unassembled WGS sequence"/>
</dbReference>